<dbReference type="AlphaFoldDB" id="A0A504YX45"/>
<name>A0A504YX45_FASGI</name>
<dbReference type="Gene3D" id="3.50.4.10">
    <property type="entry name" value="Hepatocyte Growth Factor"/>
    <property type="match status" value="1"/>
</dbReference>
<reference evidence="2 3" key="1">
    <citation type="submission" date="2019-04" db="EMBL/GenBank/DDBJ databases">
        <title>Annotation for the trematode Fasciola gigantica.</title>
        <authorList>
            <person name="Choi Y.-J."/>
        </authorList>
    </citation>
    <scope>NUCLEOTIDE SEQUENCE [LARGE SCALE GENOMIC DNA]</scope>
    <source>
        <strain evidence="2">Uganda_cow_1</strain>
    </source>
</reference>
<dbReference type="Pfam" id="PF00024">
    <property type="entry name" value="PAN_1"/>
    <property type="match status" value="1"/>
</dbReference>
<comment type="caution">
    <text evidence="2">The sequence shown here is derived from an EMBL/GenBank/DDBJ whole genome shotgun (WGS) entry which is preliminary data.</text>
</comment>
<dbReference type="SUPFAM" id="SSF57414">
    <property type="entry name" value="Hairpin loop containing domain-like"/>
    <property type="match status" value="1"/>
</dbReference>
<protein>
    <recommendedName>
        <fullName evidence="1">Apple domain-containing protein</fullName>
    </recommendedName>
</protein>
<sequence>MVGEQFSQIVKLVGLRNSSWINIHALLHDDTSENLWIYGENLSSFEDGRVAFIHTNGKIYGTSDTNSKHSFACGYRQDKRTAWVTRLEAFRFENKTSAELHAAWHETESCFNRSMVTTKSECAYRCHLNNMCRSFYYNDQQKICIYTLYVDSLLTLSDWTSHPPGWKRYARPSWSLSRSEYN</sequence>
<gene>
    <name evidence="2" type="ORF">FGIG_09397</name>
</gene>
<accession>A0A504YX45</accession>
<dbReference type="Proteomes" id="UP000316759">
    <property type="component" value="Unassembled WGS sequence"/>
</dbReference>
<evidence type="ECO:0000259" key="1">
    <source>
        <dbReference type="Pfam" id="PF00024"/>
    </source>
</evidence>
<keyword evidence="3" id="KW-1185">Reference proteome</keyword>
<dbReference type="EMBL" id="SUNJ01003861">
    <property type="protein sequence ID" value="TPP64926.1"/>
    <property type="molecule type" value="Genomic_DNA"/>
</dbReference>
<dbReference type="OrthoDB" id="6272748at2759"/>
<dbReference type="InterPro" id="IPR003609">
    <property type="entry name" value="Pan_app"/>
</dbReference>
<feature type="domain" description="Apple" evidence="1">
    <location>
        <begin position="115"/>
        <end position="145"/>
    </location>
</feature>
<evidence type="ECO:0000313" key="2">
    <source>
        <dbReference type="EMBL" id="TPP64926.1"/>
    </source>
</evidence>
<organism evidence="2 3">
    <name type="scientific">Fasciola gigantica</name>
    <name type="common">Giant liver fluke</name>
    <dbReference type="NCBI Taxonomy" id="46835"/>
    <lineage>
        <taxon>Eukaryota</taxon>
        <taxon>Metazoa</taxon>
        <taxon>Spiralia</taxon>
        <taxon>Lophotrochozoa</taxon>
        <taxon>Platyhelminthes</taxon>
        <taxon>Trematoda</taxon>
        <taxon>Digenea</taxon>
        <taxon>Plagiorchiida</taxon>
        <taxon>Echinostomata</taxon>
        <taxon>Echinostomatoidea</taxon>
        <taxon>Fasciolidae</taxon>
        <taxon>Fasciola</taxon>
    </lineage>
</organism>
<proteinExistence type="predicted"/>
<evidence type="ECO:0000313" key="3">
    <source>
        <dbReference type="Proteomes" id="UP000316759"/>
    </source>
</evidence>